<dbReference type="STRING" id="1255658.FM114_11440"/>
<evidence type="ECO:0000313" key="2">
    <source>
        <dbReference type="Proteomes" id="UP000188342"/>
    </source>
</evidence>
<sequence length="54" mass="5887">MVVRDRDDGSRVTHAQLNWRENGGVMLGSTRDDDPHYGPGICNVVVATMTTSTP</sequence>
<organism evidence="1 2">
    <name type="scientific">Luteococcus japonicus LSP_Lj1</name>
    <dbReference type="NCBI Taxonomy" id="1255658"/>
    <lineage>
        <taxon>Bacteria</taxon>
        <taxon>Bacillati</taxon>
        <taxon>Actinomycetota</taxon>
        <taxon>Actinomycetes</taxon>
        <taxon>Propionibacteriales</taxon>
        <taxon>Propionibacteriaceae</taxon>
        <taxon>Luteococcus</taxon>
    </lineage>
</organism>
<protein>
    <submittedName>
        <fullName evidence="1">Uncharacterized protein</fullName>
    </submittedName>
</protein>
<evidence type="ECO:0000313" key="1">
    <source>
        <dbReference type="EMBL" id="SJN39276.1"/>
    </source>
</evidence>
<proteinExistence type="predicted"/>
<dbReference type="AlphaFoldDB" id="A0A1R4K4V4"/>
<reference evidence="1 2" key="1">
    <citation type="submission" date="2017-02" db="EMBL/GenBank/DDBJ databases">
        <authorList>
            <person name="Peterson S.W."/>
        </authorList>
    </citation>
    <scope>NUCLEOTIDE SEQUENCE [LARGE SCALE GENOMIC DNA]</scope>
    <source>
        <strain evidence="1 2">LSP_Lj1</strain>
    </source>
</reference>
<gene>
    <name evidence="1" type="ORF">FM114_11440</name>
</gene>
<dbReference type="Proteomes" id="UP000188342">
    <property type="component" value="Unassembled WGS sequence"/>
</dbReference>
<name>A0A1R4K4V4_9ACTN</name>
<dbReference type="EMBL" id="FUKQ01000044">
    <property type="protein sequence ID" value="SJN39276.1"/>
    <property type="molecule type" value="Genomic_DNA"/>
</dbReference>
<keyword evidence="2" id="KW-1185">Reference proteome</keyword>
<accession>A0A1R4K4V4</accession>